<dbReference type="GO" id="GO:0003723">
    <property type="term" value="F:RNA binding"/>
    <property type="evidence" value="ECO:0007669"/>
    <property type="project" value="TreeGrafter"/>
</dbReference>
<dbReference type="AlphaFoldDB" id="A0A1E3NZC1"/>
<dbReference type="InterPro" id="IPR001247">
    <property type="entry name" value="ExoRNase_PH_dom1"/>
</dbReference>
<dbReference type="GO" id="GO:0000176">
    <property type="term" value="C:nuclear exosome (RNase complex)"/>
    <property type="evidence" value="ECO:0007669"/>
    <property type="project" value="EnsemblFungi"/>
</dbReference>
<dbReference type="GO" id="GO:0005730">
    <property type="term" value="C:nucleolus"/>
    <property type="evidence" value="ECO:0007669"/>
    <property type="project" value="EnsemblFungi"/>
</dbReference>
<comment type="subcellular location">
    <subcellularLocation>
        <location evidence="1">Nucleus</location>
    </subcellularLocation>
</comment>
<dbReference type="Proteomes" id="UP000094112">
    <property type="component" value="Unassembled WGS sequence"/>
</dbReference>
<keyword evidence="9" id="KW-1185">Reference proteome</keyword>
<gene>
    <name evidence="8" type="ORF">WICANDRAFT_80111</name>
</gene>
<dbReference type="GO" id="GO:0000177">
    <property type="term" value="C:cytoplasmic exosome (RNase complex)"/>
    <property type="evidence" value="ECO:0007669"/>
    <property type="project" value="EnsemblFungi"/>
</dbReference>
<evidence type="ECO:0000313" key="9">
    <source>
        <dbReference type="Proteomes" id="UP000094112"/>
    </source>
</evidence>
<dbReference type="SUPFAM" id="SSF55666">
    <property type="entry name" value="Ribonuclease PH domain 2-like"/>
    <property type="match status" value="1"/>
</dbReference>
<keyword evidence="4" id="KW-0271">Exosome</keyword>
<dbReference type="GO" id="GO:0071051">
    <property type="term" value="P:poly(A)-dependent snoRNA 3'-end processing"/>
    <property type="evidence" value="ECO:0007669"/>
    <property type="project" value="TreeGrafter"/>
</dbReference>
<dbReference type="RefSeq" id="XP_019037154.1">
    <property type="nucleotide sequence ID" value="XM_019185007.1"/>
</dbReference>
<dbReference type="Gene3D" id="3.30.230.70">
    <property type="entry name" value="GHMP Kinase, N-terminal domain"/>
    <property type="match status" value="1"/>
</dbReference>
<dbReference type="GO" id="GO:0071028">
    <property type="term" value="P:nuclear mRNA surveillance"/>
    <property type="evidence" value="ECO:0007669"/>
    <property type="project" value="TreeGrafter"/>
</dbReference>
<keyword evidence="5" id="KW-0539">Nucleus</keyword>
<accession>A0A1E3NZC1</accession>
<dbReference type="PANTHER" id="PTHR11953">
    <property type="entry name" value="EXOSOME COMPLEX COMPONENT"/>
    <property type="match status" value="1"/>
</dbReference>
<name>A0A1E3NZC1_WICAA</name>
<dbReference type="PANTHER" id="PTHR11953:SF1">
    <property type="entry name" value="EXOSOME COMPLEX COMPONENT RRP46"/>
    <property type="match status" value="1"/>
</dbReference>
<protein>
    <submittedName>
        <fullName evidence="8">Uncharacterized protein</fullName>
    </submittedName>
</protein>
<dbReference type="OrthoDB" id="27298at2759"/>
<evidence type="ECO:0000313" key="8">
    <source>
        <dbReference type="EMBL" id="ODQ57947.1"/>
    </source>
</evidence>
<dbReference type="InterPro" id="IPR036345">
    <property type="entry name" value="ExoRNase_PH_dom2_sf"/>
</dbReference>
<comment type="similarity">
    <text evidence="2">Belongs to the RNase PH family.</text>
</comment>
<dbReference type="Pfam" id="PF01138">
    <property type="entry name" value="RNase_PH"/>
    <property type="match status" value="1"/>
</dbReference>
<feature type="domain" description="Exoribonuclease phosphorolytic" evidence="7">
    <location>
        <begin position="140"/>
        <end position="196"/>
    </location>
</feature>
<dbReference type="GO" id="GO:0034475">
    <property type="term" value="P:U4 snRNA 3'-end processing"/>
    <property type="evidence" value="ECO:0007669"/>
    <property type="project" value="TreeGrafter"/>
</dbReference>
<dbReference type="InterPro" id="IPR015847">
    <property type="entry name" value="ExoRNase_PH_dom2"/>
</dbReference>
<keyword evidence="3" id="KW-0698">rRNA processing</keyword>
<evidence type="ECO:0000259" key="6">
    <source>
        <dbReference type="Pfam" id="PF01138"/>
    </source>
</evidence>
<evidence type="ECO:0000256" key="1">
    <source>
        <dbReference type="ARBA" id="ARBA00004123"/>
    </source>
</evidence>
<evidence type="ECO:0000259" key="7">
    <source>
        <dbReference type="Pfam" id="PF03725"/>
    </source>
</evidence>
<dbReference type="GO" id="GO:0071042">
    <property type="term" value="P:nuclear polyadenylation-dependent mRNA catabolic process"/>
    <property type="evidence" value="ECO:0007669"/>
    <property type="project" value="EnsemblFungi"/>
</dbReference>
<dbReference type="InterPro" id="IPR020568">
    <property type="entry name" value="Ribosomal_Su5_D2-typ_SF"/>
</dbReference>
<evidence type="ECO:0000256" key="3">
    <source>
        <dbReference type="ARBA" id="ARBA00022552"/>
    </source>
</evidence>
<evidence type="ECO:0000256" key="2">
    <source>
        <dbReference type="ARBA" id="ARBA00006678"/>
    </source>
</evidence>
<evidence type="ECO:0000256" key="5">
    <source>
        <dbReference type="ARBA" id="ARBA00023242"/>
    </source>
</evidence>
<dbReference type="GO" id="GO:0000467">
    <property type="term" value="P:exonucleolytic trimming to generate mature 3'-end of 5.8S rRNA from tricistronic rRNA transcript (SSU-rRNA, 5.8S rRNA, LSU-rRNA)"/>
    <property type="evidence" value="ECO:0007669"/>
    <property type="project" value="EnsemblFungi"/>
</dbReference>
<dbReference type="EMBL" id="KV454212">
    <property type="protein sequence ID" value="ODQ57947.1"/>
    <property type="molecule type" value="Genomic_DNA"/>
</dbReference>
<organism evidence="8 9">
    <name type="scientific">Wickerhamomyces anomalus (strain ATCC 58044 / CBS 1984 / NCYC 433 / NRRL Y-366-8)</name>
    <name type="common">Yeast</name>
    <name type="synonym">Hansenula anomala</name>
    <dbReference type="NCBI Taxonomy" id="683960"/>
    <lineage>
        <taxon>Eukaryota</taxon>
        <taxon>Fungi</taxon>
        <taxon>Dikarya</taxon>
        <taxon>Ascomycota</taxon>
        <taxon>Saccharomycotina</taxon>
        <taxon>Saccharomycetes</taxon>
        <taxon>Phaffomycetales</taxon>
        <taxon>Wickerhamomycetaceae</taxon>
        <taxon>Wickerhamomyces</taxon>
    </lineage>
</organism>
<dbReference type="InterPro" id="IPR050080">
    <property type="entry name" value="RNase_PH"/>
</dbReference>
<dbReference type="GO" id="GO:0071038">
    <property type="term" value="P:TRAMP-dependent tRNA surveillance pathway"/>
    <property type="evidence" value="ECO:0007669"/>
    <property type="project" value="EnsemblFungi"/>
</dbReference>
<dbReference type="GeneID" id="30202253"/>
<reference evidence="8 9" key="1">
    <citation type="journal article" date="2016" name="Proc. Natl. Acad. Sci. U.S.A.">
        <title>Comparative genomics of biotechnologically important yeasts.</title>
        <authorList>
            <person name="Riley R."/>
            <person name="Haridas S."/>
            <person name="Wolfe K.H."/>
            <person name="Lopes M.R."/>
            <person name="Hittinger C.T."/>
            <person name="Goeker M."/>
            <person name="Salamov A.A."/>
            <person name="Wisecaver J.H."/>
            <person name="Long T.M."/>
            <person name="Calvey C.H."/>
            <person name="Aerts A.L."/>
            <person name="Barry K.W."/>
            <person name="Choi C."/>
            <person name="Clum A."/>
            <person name="Coughlan A.Y."/>
            <person name="Deshpande S."/>
            <person name="Douglass A.P."/>
            <person name="Hanson S.J."/>
            <person name="Klenk H.-P."/>
            <person name="LaButti K.M."/>
            <person name="Lapidus A."/>
            <person name="Lindquist E.A."/>
            <person name="Lipzen A.M."/>
            <person name="Meier-Kolthoff J.P."/>
            <person name="Ohm R.A."/>
            <person name="Otillar R.P."/>
            <person name="Pangilinan J.L."/>
            <person name="Peng Y."/>
            <person name="Rokas A."/>
            <person name="Rosa C.A."/>
            <person name="Scheuner C."/>
            <person name="Sibirny A.A."/>
            <person name="Slot J.C."/>
            <person name="Stielow J.B."/>
            <person name="Sun H."/>
            <person name="Kurtzman C.P."/>
            <person name="Blackwell M."/>
            <person name="Grigoriev I.V."/>
            <person name="Jeffries T.W."/>
        </authorList>
    </citation>
    <scope>NUCLEOTIDE SEQUENCE [LARGE SCALE GENOMIC DNA]</scope>
    <source>
        <strain evidence="9">ATCC 58044 / CBS 1984 / NCYC 433 / NRRL Y-366-8</strain>
    </source>
</reference>
<sequence length="221" mass="24256">MSIEAETTILSRVDGSATVSAGETRVITSISGPIEPKPRQELPTTAALEVIVRAGVGISNTREKLLEDKLRSILTQVIIGHLYPRQLIQITTQILEAGEDVEYTSKELSALVNSAYLALIDANIGLNVSFASEHFAILENGEIIISPSKAQLKTSKSSHVVVYAIKNGKSSNLLYSDSIGTFSEDELYKILALASQQIEKIHQTFRKTIQSKIEKDFVWQI</sequence>
<proteinExistence type="inferred from homology"/>
<feature type="domain" description="Exoribonuclease phosphorolytic" evidence="6">
    <location>
        <begin position="3"/>
        <end position="124"/>
    </location>
</feature>
<dbReference type="STRING" id="683960.A0A1E3NZC1"/>
<dbReference type="CDD" id="cd11372">
    <property type="entry name" value="RNase_PH_RRP46"/>
    <property type="match status" value="1"/>
</dbReference>
<dbReference type="GO" id="GO:0016075">
    <property type="term" value="P:rRNA catabolic process"/>
    <property type="evidence" value="ECO:0007669"/>
    <property type="project" value="TreeGrafter"/>
</dbReference>
<dbReference type="SUPFAM" id="SSF54211">
    <property type="entry name" value="Ribosomal protein S5 domain 2-like"/>
    <property type="match status" value="1"/>
</dbReference>
<dbReference type="GO" id="GO:0071035">
    <property type="term" value="P:nuclear polyadenylation-dependent rRNA catabolic process"/>
    <property type="evidence" value="ECO:0007669"/>
    <property type="project" value="EnsemblFungi"/>
</dbReference>
<dbReference type="Pfam" id="PF03725">
    <property type="entry name" value="RNase_PH_C"/>
    <property type="match status" value="1"/>
</dbReference>
<evidence type="ECO:0000256" key="4">
    <source>
        <dbReference type="ARBA" id="ARBA00022835"/>
    </source>
</evidence>
<dbReference type="InterPro" id="IPR027408">
    <property type="entry name" value="PNPase/RNase_PH_dom_sf"/>
</dbReference>